<keyword evidence="2" id="KW-1185">Reference proteome</keyword>
<accession>A0ABX4MED6</accession>
<protein>
    <submittedName>
        <fullName evidence="1">Uncharacterized protein</fullName>
    </submittedName>
</protein>
<evidence type="ECO:0000313" key="2">
    <source>
        <dbReference type="Proteomes" id="UP000194577"/>
    </source>
</evidence>
<dbReference type="Proteomes" id="UP000194577">
    <property type="component" value="Unassembled WGS sequence"/>
</dbReference>
<reference evidence="1 2" key="1">
    <citation type="submission" date="2017-10" db="EMBL/GenBank/DDBJ databases">
        <title>Draft genome sequence of cellulolytic Actinomyces sp CtC72 isolated from cattle rumen fluid.</title>
        <authorList>
            <person name="Joshi A.J."/>
            <person name="Vasudevan G."/>
            <person name="Lanjekar V.B."/>
            <person name="Hivarkar S."/>
            <person name="Engineer A."/>
            <person name="Pore S.D."/>
            <person name="Dhakephalkar P.K."/>
            <person name="Dagar S."/>
        </authorList>
    </citation>
    <scope>NUCLEOTIDE SEQUENCE [LARGE SCALE GENOMIC DNA]</scope>
    <source>
        <strain evidence="2">CtC72</strain>
    </source>
</reference>
<comment type="caution">
    <text evidence="1">The sequence shown here is derived from an EMBL/GenBank/DDBJ whole genome shotgun (WGS) entry which is preliminary data.</text>
</comment>
<evidence type="ECO:0000313" key="1">
    <source>
        <dbReference type="EMBL" id="PHP53731.1"/>
    </source>
</evidence>
<organism evidence="1 2">
    <name type="scientific">Actinomyces ruminis</name>
    <dbReference type="NCBI Taxonomy" id="1937003"/>
    <lineage>
        <taxon>Bacteria</taxon>
        <taxon>Bacillati</taxon>
        <taxon>Actinomycetota</taxon>
        <taxon>Actinomycetes</taxon>
        <taxon>Actinomycetales</taxon>
        <taxon>Actinomycetaceae</taxon>
        <taxon>Actinomyces</taxon>
    </lineage>
</organism>
<name>A0ABX4MED6_9ACTO</name>
<proteinExistence type="predicted"/>
<sequence length="70" mass="7258">MAGQTWMTVPVLPLSMPAVSMRLQIMALRPGPAATKARAASTVGSMEAVANRPCATHRSSSARDISASCT</sequence>
<dbReference type="EMBL" id="MTPX02000007">
    <property type="protein sequence ID" value="PHP53731.1"/>
    <property type="molecule type" value="Genomic_DNA"/>
</dbReference>
<gene>
    <name evidence="1" type="ORF">BW737_000705</name>
</gene>